<name>A0ACC2P326_9HYME</name>
<evidence type="ECO:0000313" key="1">
    <source>
        <dbReference type="EMBL" id="KAJ8677729.1"/>
    </source>
</evidence>
<sequence>MGRRKKDSKKKHERRPVNDGEGQPRFRKYADQVGRLDTPQSTRISTCSRPTNHTLNRMRQKLAGESAVRCVLCDILARRPSMALRIQLAYYDDWGVLVGQQSFFNQLPRRMVGQIRGPNMVIPVPLYYLPPGQWQGPPNLGQVAPNQWPGLNHAHQIGLQGNDMHGQWNYPWPNNQTMQAVPQNFINARLRGDQRNLEVPFIDLAQNEDEGFGLNGQQHNPVPAARNNVPPQVEPDPIVNDEPDNQQEIAAQLDHAGQDNDPGNECSICMERKKTHVFVDCGHLCVCATCMLKGINTCPICRMVVTSRPPIRVFL</sequence>
<reference evidence="1" key="1">
    <citation type="submission" date="2023-04" db="EMBL/GenBank/DDBJ databases">
        <title>A chromosome-level genome assembly of the parasitoid wasp Eretmocerus hayati.</title>
        <authorList>
            <person name="Zhong Y."/>
            <person name="Liu S."/>
            <person name="Liu Y."/>
        </authorList>
    </citation>
    <scope>NUCLEOTIDE SEQUENCE</scope>
    <source>
        <strain evidence="1">ZJU_SS_LIU_2023</strain>
    </source>
</reference>
<keyword evidence="2" id="KW-1185">Reference proteome</keyword>
<comment type="caution">
    <text evidence="1">The sequence shown here is derived from an EMBL/GenBank/DDBJ whole genome shotgun (WGS) entry which is preliminary data.</text>
</comment>
<evidence type="ECO:0000313" key="2">
    <source>
        <dbReference type="Proteomes" id="UP001239111"/>
    </source>
</evidence>
<accession>A0ACC2P326</accession>
<dbReference type="EMBL" id="CM056742">
    <property type="protein sequence ID" value="KAJ8677729.1"/>
    <property type="molecule type" value="Genomic_DNA"/>
</dbReference>
<proteinExistence type="predicted"/>
<protein>
    <submittedName>
        <fullName evidence="1">Uncharacterized protein</fullName>
    </submittedName>
</protein>
<dbReference type="Proteomes" id="UP001239111">
    <property type="component" value="Chromosome 2"/>
</dbReference>
<gene>
    <name evidence="1" type="ORF">QAD02_013516</name>
</gene>
<organism evidence="1 2">
    <name type="scientific">Eretmocerus hayati</name>
    <dbReference type="NCBI Taxonomy" id="131215"/>
    <lineage>
        <taxon>Eukaryota</taxon>
        <taxon>Metazoa</taxon>
        <taxon>Ecdysozoa</taxon>
        <taxon>Arthropoda</taxon>
        <taxon>Hexapoda</taxon>
        <taxon>Insecta</taxon>
        <taxon>Pterygota</taxon>
        <taxon>Neoptera</taxon>
        <taxon>Endopterygota</taxon>
        <taxon>Hymenoptera</taxon>
        <taxon>Apocrita</taxon>
        <taxon>Proctotrupomorpha</taxon>
        <taxon>Chalcidoidea</taxon>
        <taxon>Aphelinidae</taxon>
        <taxon>Aphelininae</taxon>
        <taxon>Eretmocerus</taxon>
    </lineage>
</organism>